<dbReference type="GO" id="GO:0005886">
    <property type="term" value="C:plasma membrane"/>
    <property type="evidence" value="ECO:0007669"/>
    <property type="project" value="UniProtKB-SubCell"/>
</dbReference>
<dbReference type="InterPro" id="IPR004796">
    <property type="entry name" value="PTS_IIC_cello"/>
</dbReference>
<feature type="transmembrane region" description="Helical" evidence="9">
    <location>
        <begin position="262"/>
        <end position="282"/>
    </location>
</feature>
<dbReference type="NCBIfam" id="TIGR00410">
    <property type="entry name" value="lacE"/>
    <property type="match status" value="1"/>
</dbReference>
<dbReference type="GO" id="GO:0009401">
    <property type="term" value="P:phosphoenolpyruvate-dependent sugar phosphotransferase system"/>
    <property type="evidence" value="ECO:0007669"/>
    <property type="project" value="InterPro"/>
</dbReference>
<evidence type="ECO:0000313" key="11">
    <source>
        <dbReference type="EMBL" id="QNM11112.1"/>
    </source>
</evidence>
<evidence type="ECO:0000256" key="2">
    <source>
        <dbReference type="ARBA" id="ARBA00022448"/>
    </source>
</evidence>
<accession>A0A7G9GJY0</accession>
<feature type="transmembrane region" description="Helical" evidence="9">
    <location>
        <begin position="416"/>
        <end position="436"/>
    </location>
</feature>
<dbReference type="InterPro" id="IPR051088">
    <property type="entry name" value="PTS_Sugar-EIIC/EIIB"/>
</dbReference>
<protein>
    <recommendedName>
        <fullName evidence="8">Permease IIC component</fullName>
    </recommendedName>
</protein>
<evidence type="ECO:0000256" key="4">
    <source>
        <dbReference type="ARBA" id="ARBA00022597"/>
    </source>
</evidence>
<dbReference type="InterPro" id="IPR004501">
    <property type="entry name" value="PTS_EIIC_3"/>
</dbReference>
<dbReference type="PANTHER" id="PTHR33989:SF4">
    <property type="entry name" value="PTS SYSTEM N,N'-DIACETYLCHITOBIOSE-SPECIFIC EIIC COMPONENT"/>
    <property type="match status" value="1"/>
</dbReference>
<keyword evidence="6 9" id="KW-1133">Transmembrane helix</keyword>
<evidence type="ECO:0000256" key="1">
    <source>
        <dbReference type="ARBA" id="ARBA00004651"/>
    </source>
</evidence>
<evidence type="ECO:0000259" key="10">
    <source>
        <dbReference type="PROSITE" id="PS51105"/>
    </source>
</evidence>
<feature type="transmembrane region" description="Helical" evidence="9">
    <location>
        <begin position="336"/>
        <end position="356"/>
    </location>
</feature>
<dbReference type="Pfam" id="PF02378">
    <property type="entry name" value="PTS_EIIC"/>
    <property type="match status" value="1"/>
</dbReference>
<dbReference type="GO" id="GO:0008982">
    <property type="term" value="F:protein-N(PI)-phosphohistidine-sugar phosphotransferase activity"/>
    <property type="evidence" value="ECO:0007669"/>
    <property type="project" value="UniProtKB-UniRule"/>
</dbReference>
<organism evidence="11 12">
    <name type="scientific">[Eubacterium] hominis</name>
    <dbReference type="NCBI Taxonomy" id="2764325"/>
    <lineage>
        <taxon>Bacteria</taxon>
        <taxon>Bacillati</taxon>
        <taxon>Bacillota</taxon>
        <taxon>Erysipelotrichia</taxon>
        <taxon>Erysipelotrichales</taxon>
        <taxon>Erysipelotrichaceae</taxon>
        <taxon>Amedibacillus</taxon>
    </lineage>
</organism>
<keyword evidence="5 9" id="KW-0812">Transmembrane</keyword>
<feature type="transmembrane region" description="Helical" evidence="9">
    <location>
        <begin position="442"/>
        <end position="466"/>
    </location>
</feature>
<proteinExistence type="predicted"/>
<gene>
    <name evidence="11" type="ORF">H9Q80_12665</name>
</gene>
<evidence type="ECO:0000256" key="7">
    <source>
        <dbReference type="ARBA" id="ARBA00023136"/>
    </source>
</evidence>
<evidence type="ECO:0000256" key="6">
    <source>
        <dbReference type="ARBA" id="ARBA00022989"/>
    </source>
</evidence>
<keyword evidence="7 8" id="KW-0472">Membrane</keyword>
<dbReference type="Proteomes" id="UP000515856">
    <property type="component" value="Chromosome"/>
</dbReference>
<name>A0A7G9GJY0_9FIRM</name>
<feature type="transmembrane region" description="Helical" evidence="9">
    <location>
        <begin position="31"/>
        <end position="52"/>
    </location>
</feature>
<feature type="domain" description="PTS EIIC type-3" evidence="10">
    <location>
        <begin position="8"/>
        <end position="462"/>
    </location>
</feature>
<keyword evidence="2 8" id="KW-0813">Transport</keyword>
<keyword evidence="12" id="KW-1185">Reference proteome</keyword>
<dbReference type="InterPro" id="IPR003352">
    <property type="entry name" value="PTS_EIIC"/>
</dbReference>
<evidence type="ECO:0000313" key="12">
    <source>
        <dbReference type="Proteomes" id="UP000515856"/>
    </source>
</evidence>
<feature type="transmembrane region" description="Helical" evidence="9">
    <location>
        <begin position="178"/>
        <end position="196"/>
    </location>
</feature>
<dbReference type="KEGG" id="ehn:H9Q80_12665"/>
<reference evidence="11 12" key="1">
    <citation type="submission" date="2020-08" db="EMBL/GenBank/DDBJ databases">
        <authorList>
            <person name="Liu C."/>
            <person name="Sun Q."/>
        </authorList>
    </citation>
    <scope>NUCLEOTIDE SEQUENCE [LARGE SCALE GENOMIC DNA]</scope>
    <source>
        <strain evidence="11 12">NSJ-61</strain>
    </source>
</reference>
<dbReference type="GO" id="GO:1902815">
    <property type="term" value="P:N,N'-diacetylchitobiose import"/>
    <property type="evidence" value="ECO:0007669"/>
    <property type="project" value="TreeGrafter"/>
</dbReference>
<dbReference type="PROSITE" id="PS51105">
    <property type="entry name" value="PTS_EIIC_TYPE_3"/>
    <property type="match status" value="1"/>
</dbReference>
<comment type="subcellular location">
    <subcellularLocation>
        <location evidence="1">Cell membrane</location>
        <topology evidence="1">Multi-pass membrane protein</topology>
    </subcellularLocation>
</comment>
<feature type="transmembrane region" description="Helical" evidence="9">
    <location>
        <begin position="72"/>
        <end position="100"/>
    </location>
</feature>
<keyword evidence="3 8" id="KW-1003">Cell membrane</keyword>
<sequence>MEKFTAWMEKHFVPIAAKIGSQRHLVAIRDGFIGIMPVTMAGAIATLLNVFFRDLPNNYLPDLHIADTFSWLIGINGCVWWGTLAMLAIAFSFSFGYTLAKSYDTNPLAGGLVSTAAFITVLSQSASGIAYTLPGVTPDSLSVLQGLGLDVVADAANNAVVLNNVGGWGFLPYAWTNAQGLFTALIVGLISVMIYSKLMIKKVTIKLPEQVPPAVSKAFAAIIPGTAAIYAAGIIQQICTMTTGNGLPELIMEFLQAPFQNLSQGPLTIVIIVFAVQLFWFFGLHGPNVLSPILDGGYIPLLNKNTDIYNVGMDAGKSLSDLIPTMFTWTRGSFDAFIWMGGSGCTIALLIAIFIFSKRDDNRAVAKLSFPMGCFNINEPVIFGLPIVLNPIYFIPWLITPVILALIAYGATAAGLIPPVFITVPWVVPPVIYAILATGGNIMAGVIAAINLVVATLCWIPFVIVANRMDTTQE</sequence>
<comment type="function">
    <text evidence="8">The phosphoenolpyruvate-dependent sugar phosphotransferase system (PTS), a major carbohydrate active -transport system, catalyzes the phosphorylation of incoming sugar substrates concomitant with their translocation across the cell membrane.</text>
</comment>
<dbReference type="PIRSF" id="PIRSF006351">
    <property type="entry name" value="PTS_EIIC-Cellobiose"/>
    <property type="match status" value="1"/>
</dbReference>
<evidence type="ECO:0000256" key="5">
    <source>
        <dbReference type="ARBA" id="ARBA00022692"/>
    </source>
</evidence>
<keyword evidence="4 8" id="KW-0762">Sugar transport</keyword>
<evidence type="ECO:0000256" key="3">
    <source>
        <dbReference type="ARBA" id="ARBA00022475"/>
    </source>
</evidence>
<dbReference type="AlphaFoldDB" id="A0A7G9GJY0"/>
<dbReference type="PANTHER" id="PTHR33989">
    <property type="match status" value="1"/>
</dbReference>
<dbReference type="EMBL" id="CP060636">
    <property type="protein sequence ID" value="QNM11112.1"/>
    <property type="molecule type" value="Genomic_DNA"/>
</dbReference>
<feature type="transmembrane region" description="Helical" evidence="9">
    <location>
        <begin position="112"/>
        <end position="133"/>
    </location>
</feature>
<dbReference type="RefSeq" id="WP_117453920.1">
    <property type="nucleotide sequence ID" value="NZ_CP060636.1"/>
</dbReference>
<evidence type="ECO:0000256" key="9">
    <source>
        <dbReference type="SAM" id="Phobius"/>
    </source>
</evidence>
<evidence type="ECO:0000256" key="8">
    <source>
        <dbReference type="PIRNR" id="PIRNR006351"/>
    </source>
</evidence>
<feature type="transmembrane region" description="Helical" evidence="9">
    <location>
        <begin position="368"/>
        <end position="388"/>
    </location>
</feature>